<comment type="caution">
    <text evidence="5">The sequence shown here is derived from an EMBL/GenBank/DDBJ whole genome shotgun (WGS) entry which is preliminary data.</text>
</comment>
<protein>
    <recommendedName>
        <fullName evidence="7">DNA recombination protein RmuC</fullName>
    </recommendedName>
</protein>
<gene>
    <name evidence="5" type="ORF">A2853_02605</name>
</gene>
<comment type="function">
    <text evidence="1">Involved in DNA recombination.</text>
</comment>
<dbReference type="GO" id="GO:0006310">
    <property type="term" value="P:DNA recombination"/>
    <property type="evidence" value="ECO:0007669"/>
    <property type="project" value="UniProtKB-KW"/>
</dbReference>
<evidence type="ECO:0000313" key="5">
    <source>
        <dbReference type="EMBL" id="OGG57384.1"/>
    </source>
</evidence>
<evidence type="ECO:0000256" key="2">
    <source>
        <dbReference type="ARBA" id="ARBA00009840"/>
    </source>
</evidence>
<comment type="similarity">
    <text evidence="2">Belongs to the RmuC family.</text>
</comment>
<sequence length="357" mass="40684">MEWLTLGLLMLVLAVLGYLLWTRNRAPKDAQSLLLLQNQLQELSRSLEGKLGEGTNRMFESMKTQFDQSQRLMSTITDKVSHQLLEVAKGVTETKESTKQVFTIAEQLHNLEKVLKNQKQRGNLGESSLELILSNVLPGQYETQYLFRDGEKVDFVVRTPNGLLPIDSKFPLENYLRLTDETDEIRKEQYKRDFKADVKKRIDETAKYIRPEEGTMPFAFMFIPADGIYYDLMSSEVGVGINSRDLIEYAYQQKNVMITSPTTFLAYLKTILFGNQRLKIQEAAKDIIKNVSELAKDLNAYQEAHNSLGKSLSAAVGHFEKSGKAFKRIDKDVLKITEESVGINLESVDRPLLADKE</sequence>
<proteinExistence type="inferred from homology"/>
<dbReference type="PANTHER" id="PTHR30563:SF0">
    <property type="entry name" value="DNA RECOMBINATION PROTEIN RMUC"/>
    <property type="match status" value="1"/>
</dbReference>
<dbReference type="Proteomes" id="UP000177958">
    <property type="component" value="Unassembled WGS sequence"/>
</dbReference>
<keyword evidence="4" id="KW-0233">DNA recombination</keyword>
<evidence type="ECO:0000256" key="4">
    <source>
        <dbReference type="ARBA" id="ARBA00023172"/>
    </source>
</evidence>
<evidence type="ECO:0008006" key="7">
    <source>
        <dbReference type="Google" id="ProtNLM"/>
    </source>
</evidence>
<name>A0A1F6D7G0_9BACT</name>
<keyword evidence="3" id="KW-0175">Coiled coil</keyword>
<dbReference type="InterPro" id="IPR003798">
    <property type="entry name" value="DNA_recombination_RmuC"/>
</dbReference>
<reference evidence="5 6" key="1">
    <citation type="journal article" date="2016" name="Nat. Commun.">
        <title>Thousands of microbial genomes shed light on interconnected biogeochemical processes in an aquifer system.</title>
        <authorList>
            <person name="Anantharaman K."/>
            <person name="Brown C.T."/>
            <person name="Hug L.A."/>
            <person name="Sharon I."/>
            <person name="Castelle C.J."/>
            <person name="Probst A.J."/>
            <person name="Thomas B.C."/>
            <person name="Singh A."/>
            <person name="Wilkins M.J."/>
            <person name="Karaoz U."/>
            <person name="Brodie E.L."/>
            <person name="Williams K.H."/>
            <person name="Hubbard S.S."/>
            <person name="Banfield J.F."/>
        </authorList>
    </citation>
    <scope>NUCLEOTIDE SEQUENCE [LARGE SCALE GENOMIC DNA]</scope>
</reference>
<organism evidence="5 6">
    <name type="scientific">Candidatus Kaiserbacteria bacterium RIFCSPHIGHO2_01_FULL_55_17</name>
    <dbReference type="NCBI Taxonomy" id="1798484"/>
    <lineage>
        <taxon>Bacteria</taxon>
        <taxon>Candidatus Kaiseribacteriota</taxon>
    </lineage>
</organism>
<dbReference type="EMBL" id="MFKX01000029">
    <property type="protein sequence ID" value="OGG57384.1"/>
    <property type="molecule type" value="Genomic_DNA"/>
</dbReference>
<evidence type="ECO:0000256" key="1">
    <source>
        <dbReference type="ARBA" id="ARBA00003416"/>
    </source>
</evidence>
<dbReference type="AlphaFoldDB" id="A0A1F6D7G0"/>
<evidence type="ECO:0000313" key="6">
    <source>
        <dbReference type="Proteomes" id="UP000177958"/>
    </source>
</evidence>
<accession>A0A1F6D7G0</accession>
<dbReference type="Pfam" id="PF02646">
    <property type="entry name" value="RmuC"/>
    <property type="match status" value="1"/>
</dbReference>
<dbReference type="PANTHER" id="PTHR30563">
    <property type="entry name" value="DNA RECOMBINATION PROTEIN RMUC"/>
    <property type="match status" value="1"/>
</dbReference>
<evidence type="ECO:0000256" key="3">
    <source>
        <dbReference type="ARBA" id="ARBA00023054"/>
    </source>
</evidence>